<proteinExistence type="inferred from homology"/>
<comment type="caution">
    <text evidence="6">The sequence shown here is derived from an EMBL/GenBank/DDBJ whole genome shotgun (WGS) entry which is preliminary data.</text>
</comment>
<evidence type="ECO:0000313" key="6">
    <source>
        <dbReference type="EMBL" id="MFD1426041.1"/>
    </source>
</evidence>
<comment type="similarity">
    <text evidence="1">Belongs to the DnaB/DnaD family.</text>
</comment>
<protein>
    <submittedName>
        <fullName evidence="6">Replication initiation and membrane attachment family protein</fullName>
    </submittedName>
</protein>
<feature type="domain" description="DnaB/C C-terminal" evidence="4">
    <location>
        <begin position="348"/>
        <end position="410"/>
    </location>
</feature>
<feature type="domain" description="Replicative helicase loading/DNA remodeling protein DnaB N-terminal winged helix" evidence="5">
    <location>
        <begin position="25"/>
        <end position="278"/>
    </location>
</feature>
<evidence type="ECO:0000256" key="1">
    <source>
        <dbReference type="ARBA" id="ARBA00093462"/>
    </source>
</evidence>
<feature type="compositionally biased region" description="Basic residues" evidence="2">
    <location>
        <begin position="428"/>
        <end position="437"/>
    </location>
</feature>
<gene>
    <name evidence="6" type="ORF">ACFQ4Y_03710</name>
</gene>
<evidence type="ECO:0000256" key="3">
    <source>
        <dbReference type="SAM" id="Phobius"/>
    </source>
</evidence>
<dbReference type="EMBL" id="JBHTNU010000002">
    <property type="protein sequence ID" value="MFD1426041.1"/>
    <property type="molecule type" value="Genomic_DNA"/>
</dbReference>
<evidence type="ECO:0000259" key="5">
    <source>
        <dbReference type="Pfam" id="PF25888"/>
    </source>
</evidence>
<feature type="compositionally biased region" description="Basic and acidic residues" evidence="2">
    <location>
        <begin position="492"/>
        <end position="505"/>
    </location>
</feature>
<feature type="region of interest" description="Disordered" evidence="2">
    <location>
        <begin position="297"/>
        <end position="321"/>
    </location>
</feature>
<evidence type="ECO:0000313" key="7">
    <source>
        <dbReference type="Proteomes" id="UP001597282"/>
    </source>
</evidence>
<organism evidence="6 7">
    <name type="scientific">Kroppenstedtia sanguinis</name>
    <dbReference type="NCBI Taxonomy" id="1380684"/>
    <lineage>
        <taxon>Bacteria</taxon>
        <taxon>Bacillati</taxon>
        <taxon>Bacillota</taxon>
        <taxon>Bacilli</taxon>
        <taxon>Bacillales</taxon>
        <taxon>Thermoactinomycetaceae</taxon>
        <taxon>Kroppenstedtia</taxon>
    </lineage>
</organism>
<dbReference type="Proteomes" id="UP001597282">
    <property type="component" value="Unassembled WGS sequence"/>
</dbReference>
<dbReference type="InterPro" id="IPR058660">
    <property type="entry name" value="WHD_DnaB"/>
</dbReference>
<accession>A0ABW4C7W4</accession>
<keyword evidence="3" id="KW-0472">Membrane</keyword>
<evidence type="ECO:0000259" key="4">
    <source>
        <dbReference type="Pfam" id="PF07261"/>
    </source>
</evidence>
<keyword evidence="3" id="KW-1133">Transmembrane helix</keyword>
<feature type="compositionally biased region" description="Polar residues" evidence="2">
    <location>
        <begin position="416"/>
        <end position="427"/>
    </location>
</feature>
<evidence type="ECO:0000256" key="2">
    <source>
        <dbReference type="SAM" id="MobiDB-lite"/>
    </source>
</evidence>
<dbReference type="InterPro" id="IPR006343">
    <property type="entry name" value="DnaB/C_C"/>
</dbReference>
<keyword evidence="3" id="KW-0812">Transmembrane</keyword>
<dbReference type="RefSeq" id="WP_380163037.1">
    <property type="nucleotide sequence ID" value="NZ_JBHTNU010000002.1"/>
</dbReference>
<name>A0ABW4C7W4_9BACL</name>
<dbReference type="Pfam" id="PF25888">
    <property type="entry name" value="WHD_DnaB"/>
    <property type="match status" value="1"/>
</dbReference>
<reference evidence="7" key="1">
    <citation type="journal article" date="2019" name="Int. J. Syst. Evol. Microbiol.">
        <title>The Global Catalogue of Microorganisms (GCM) 10K type strain sequencing project: providing services to taxonomists for standard genome sequencing and annotation.</title>
        <authorList>
            <consortium name="The Broad Institute Genomics Platform"/>
            <consortium name="The Broad Institute Genome Sequencing Center for Infectious Disease"/>
            <person name="Wu L."/>
            <person name="Ma J."/>
        </authorList>
    </citation>
    <scope>NUCLEOTIDE SEQUENCE [LARGE SCALE GENOMIC DNA]</scope>
    <source>
        <strain evidence="7">S1</strain>
    </source>
</reference>
<feature type="transmembrane region" description="Helical" evidence="3">
    <location>
        <begin position="33"/>
        <end position="53"/>
    </location>
</feature>
<sequence length="505" mass="58425">MSMIWNECTPRDGWRSRSRRPIQPVDPLVLVHLYQPLVGAVAVSLYLTLYSQLPLHRSGVSRQHSHLDLMKLLQLPLGEVLKARYRLEGVGLLNTFRTQETGRRMFCYEVVAPLSPGSFFQSDVLSISLLNRLGKDRFRSLYEEMVETGETDFPQIDRETEVTRSFQQVFGSLSPAEIRSVTELEGDLPLSVMAGEEGQEEGKPPVFSAEEEGDDLSMVKARLQNLLDRGAWTQRVEEQVLEIRFLYQLDDWDLIRALQNPYVTQQGKIDVERLRSFIRSQYRMRFGSSPVVVDREKIKRGENRKEEPLAPDPRKNTGELSEEERHFQLLERLSPIELLSRFQNGKQIPRADLELVEDLSRNYGLPPGVINVLLEYVLYSHDYKLPRPLVEKIAGHWARKQVRTVEEARQMASQDLNWDWNKQQGTASRKRTSRSGKRQAQEKEQPLPRAVAQAMEQKLSREEYLQELETDPEAVAQIQAKLSRMNQRMSQRMKEKEGKPDGTNR</sequence>
<feature type="region of interest" description="Disordered" evidence="2">
    <location>
        <begin position="416"/>
        <end position="505"/>
    </location>
</feature>
<keyword evidence="7" id="KW-1185">Reference proteome</keyword>
<dbReference type="Pfam" id="PF07261">
    <property type="entry name" value="DnaB_2"/>
    <property type="match status" value="1"/>
</dbReference>